<dbReference type="InterPro" id="IPR009072">
    <property type="entry name" value="Histone-fold"/>
</dbReference>
<dbReference type="GO" id="GO:0005634">
    <property type="term" value="C:nucleus"/>
    <property type="evidence" value="ECO:0007669"/>
    <property type="project" value="UniProtKB-SubCell"/>
</dbReference>
<dbReference type="GO" id="GO:0003677">
    <property type="term" value="F:DNA binding"/>
    <property type="evidence" value="ECO:0007669"/>
    <property type="project" value="UniProtKB-KW"/>
</dbReference>
<keyword evidence="5 13" id="KW-0158">Chromosome</keyword>
<dbReference type="Gene3D" id="1.10.20.10">
    <property type="entry name" value="Histone, subunit A"/>
    <property type="match status" value="1"/>
</dbReference>
<dbReference type="GO" id="GO:0030527">
    <property type="term" value="F:structural constituent of chromatin"/>
    <property type="evidence" value="ECO:0007669"/>
    <property type="project" value="InterPro"/>
</dbReference>
<keyword evidence="17" id="KW-1185">Reference proteome</keyword>
<evidence type="ECO:0000256" key="12">
    <source>
        <dbReference type="ARBA" id="ARBA00023269"/>
    </source>
</evidence>
<evidence type="ECO:0000256" key="4">
    <source>
        <dbReference type="ARBA" id="ARBA00010691"/>
    </source>
</evidence>
<dbReference type="InterPro" id="IPR032454">
    <property type="entry name" value="Histone_H2A_C"/>
</dbReference>
<dbReference type="SUPFAM" id="SSF47113">
    <property type="entry name" value="Histone-fold"/>
    <property type="match status" value="1"/>
</dbReference>
<keyword evidence="6" id="KW-1017">Isopeptide bond</keyword>
<dbReference type="PANTHER" id="PTHR23430">
    <property type="entry name" value="HISTONE H2A"/>
    <property type="match status" value="1"/>
</dbReference>
<name>A0A8D2JAK3_VARKO</name>
<accession>A0A8D2JAK3</accession>
<dbReference type="SMART" id="SM00414">
    <property type="entry name" value="H2A"/>
    <property type="match status" value="1"/>
</dbReference>
<reference evidence="16" key="1">
    <citation type="submission" date="2025-08" db="UniProtKB">
        <authorList>
            <consortium name="Ensembl"/>
        </authorList>
    </citation>
    <scope>IDENTIFICATION</scope>
</reference>
<feature type="domain" description="Core Histone H2A/H2B/H3" evidence="14">
    <location>
        <begin position="3"/>
        <end position="69"/>
    </location>
</feature>
<dbReference type="CDD" id="cd00074">
    <property type="entry name" value="HFD_H2A"/>
    <property type="match status" value="1"/>
</dbReference>
<evidence type="ECO:0000313" key="16">
    <source>
        <dbReference type="Ensembl" id="ENSVKKP00000008845.1"/>
    </source>
</evidence>
<evidence type="ECO:0000256" key="7">
    <source>
        <dbReference type="ARBA" id="ARBA00022553"/>
    </source>
</evidence>
<dbReference type="InterPro" id="IPR007125">
    <property type="entry name" value="H2A/H2B/H3"/>
</dbReference>
<keyword evidence="11 13" id="KW-0539">Nucleus</keyword>
<keyword evidence="12 13" id="KW-0544">Nucleosome core</keyword>
<protein>
    <recommendedName>
        <fullName evidence="13">Histone H2A</fullName>
    </recommendedName>
</protein>
<evidence type="ECO:0000256" key="13">
    <source>
        <dbReference type="RuleBase" id="RU003767"/>
    </source>
</evidence>
<comment type="subunit">
    <text evidence="13">The nucleosome is a histone octamer containing two molecules each of H2A, H2B, H3 and H4 assembled in one H3-H4 heterotetramer and two H2A-H2B heterodimers. The octamer wraps approximately 147 bp of DNA.</text>
</comment>
<reference evidence="16" key="2">
    <citation type="submission" date="2025-09" db="UniProtKB">
        <authorList>
            <consortium name="Ensembl"/>
        </authorList>
    </citation>
    <scope>IDENTIFICATION</scope>
</reference>
<dbReference type="Pfam" id="PF16211">
    <property type="entry name" value="Histone_H2A_C"/>
    <property type="match status" value="1"/>
</dbReference>
<evidence type="ECO:0000313" key="17">
    <source>
        <dbReference type="Proteomes" id="UP000694545"/>
    </source>
</evidence>
<evidence type="ECO:0000256" key="10">
    <source>
        <dbReference type="ARBA" id="ARBA00023125"/>
    </source>
</evidence>
<evidence type="ECO:0000256" key="11">
    <source>
        <dbReference type="ARBA" id="ARBA00023242"/>
    </source>
</evidence>
<dbReference type="FunFam" id="1.10.20.10:FF:000103">
    <property type="entry name" value="Histone H2A type 1"/>
    <property type="match status" value="1"/>
</dbReference>
<keyword evidence="8" id="KW-0832">Ubl conjugation</keyword>
<evidence type="ECO:0000256" key="9">
    <source>
        <dbReference type="ARBA" id="ARBA00022990"/>
    </source>
</evidence>
<sequence>MKGDTFPVGRIKRLLKQGNYTERVGSEAAVYLAAVLEYLTAEILELAGNAAHENKKQRIKPRHIQLAVRNDEELNKLFMGVTIAEGGVLPNIHPLLCPKKTKDSDAFQG</sequence>
<evidence type="ECO:0000256" key="5">
    <source>
        <dbReference type="ARBA" id="ARBA00022454"/>
    </source>
</evidence>
<evidence type="ECO:0000259" key="14">
    <source>
        <dbReference type="Pfam" id="PF00125"/>
    </source>
</evidence>
<dbReference type="PRINTS" id="PR00620">
    <property type="entry name" value="HISTONEH2A"/>
</dbReference>
<comment type="function">
    <text evidence="1">Core component of nucleosome. Nucleosomes wrap and compact DNA into chromatin, limiting DNA accessibility to the cellular machineries which require DNA as a template. Histones thereby play a central role in transcription regulation, DNA repair, DNA replication and chromosomal stability. DNA accessibility is regulated via a complex set of post-translational modifications of histones, also called histone code, and nucleosome remodeling.</text>
</comment>
<dbReference type="AlphaFoldDB" id="A0A8D2JAK3"/>
<dbReference type="GO" id="GO:0000786">
    <property type="term" value="C:nucleosome"/>
    <property type="evidence" value="ECO:0007669"/>
    <property type="project" value="UniProtKB-KW"/>
</dbReference>
<dbReference type="Ensembl" id="ENSVKKT00000009070.1">
    <property type="protein sequence ID" value="ENSVKKP00000008845.1"/>
    <property type="gene ID" value="ENSVKKG00000006283.1"/>
</dbReference>
<dbReference type="Proteomes" id="UP000694545">
    <property type="component" value="Unplaced"/>
</dbReference>
<evidence type="ECO:0000256" key="2">
    <source>
        <dbReference type="ARBA" id="ARBA00004123"/>
    </source>
</evidence>
<keyword evidence="7" id="KW-0597">Phosphoprotein</keyword>
<feature type="domain" description="Histone H2A C-terminal" evidence="15">
    <location>
        <begin position="72"/>
        <end position="104"/>
    </location>
</feature>
<dbReference type="Pfam" id="PF00125">
    <property type="entry name" value="Histone"/>
    <property type="match status" value="1"/>
</dbReference>
<keyword evidence="10 13" id="KW-0238">DNA-binding</keyword>
<comment type="subcellular location">
    <subcellularLocation>
        <location evidence="3">Chromosome</location>
    </subcellularLocation>
    <subcellularLocation>
        <location evidence="2 13">Nucleus</location>
    </subcellularLocation>
</comment>
<comment type="similarity">
    <text evidence="4 13">Belongs to the histone H2A family.</text>
</comment>
<dbReference type="GO" id="GO:0046982">
    <property type="term" value="F:protein heterodimerization activity"/>
    <property type="evidence" value="ECO:0007669"/>
    <property type="project" value="InterPro"/>
</dbReference>
<proteinExistence type="inferred from homology"/>
<evidence type="ECO:0000256" key="6">
    <source>
        <dbReference type="ARBA" id="ARBA00022499"/>
    </source>
</evidence>
<evidence type="ECO:0000256" key="1">
    <source>
        <dbReference type="ARBA" id="ARBA00002001"/>
    </source>
</evidence>
<evidence type="ECO:0000256" key="3">
    <source>
        <dbReference type="ARBA" id="ARBA00004286"/>
    </source>
</evidence>
<dbReference type="OMA" id="IRMSAHE"/>
<keyword evidence="9" id="KW-0007">Acetylation</keyword>
<evidence type="ECO:0000259" key="15">
    <source>
        <dbReference type="Pfam" id="PF16211"/>
    </source>
</evidence>
<organism evidence="16 17">
    <name type="scientific">Varanus komodoensis</name>
    <name type="common">Komodo dragon</name>
    <dbReference type="NCBI Taxonomy" id="61221"/>
    <lineage>
        <taxon>Eukaryota</taxon>
        <taxon>Metazoa</taxon>
        <taxon>Chordata</taxon>
        <taxon>Craniata</taxon>
        <taxon>Vertebrata</taxon>
        <taxon>Euteleostomi</taxon>
        <taxon>Lepidosauria</taxon>
        <taxon>Squamata</taxon>
        <taxon>Bifurcata</taxon>
        <taxon>Unidentata</taxon>
        <taxon>Episquamata</taxon>
        <taxon>Toxicofera</taxon>
        <taxon>Anguimorpha</taxon>
        <taxon>Paleoanguimorpha</taxon>
        <taxon>Varanoidea</taxon>
        <taxon>Varanidae</taxon>
        <taxon>Varanus</taxon>
    </lineage>
</organism>
<evidence type="ECO:0000256" key="8">
    <source>
        <dbReference type="ARBA" id="ARBA00022843"/>
    </source>
</evidence>
<dbReference type="InterPro" id="IPR002119">
    <property type="entry name" value="Histone_H2A"/>
</dbReference>